<dbReference type="InterPro" id="IPR004107">
    <property type="entry name" value="Integrase_SAM-like_N"/>
</dbReference>
<accession>A0ABT5GIJ4</accession>
<dbReference type="RefSeq" id="WP_272462497.1">
    <property type="nucleotide sequence ID" value="NZ_JAPFQL010000047.1"/>
</dbReference>
<evidence type="ECO:0000256" key="9">
    <source>
        <dbReference type="HAMAP-Rule" id="MF_01808"/>
    </source>
</evidence>
<dbReference type="CDD" id="cd00798">
    <property type="entry name" value="INT_XerDC_C"/>
    <property type="match status" value="1"/>
</dbReference>
<sequence length="318" mass="34846">MSGSGGVEVAPAAPDQRPPALDAVMEEFARHLRSERGRSEHTSRAYLSDINHLLAFTVAQGVDDLRDVRLADLRSWLGDQADKGAARSTIARRAAAARTFLKWAQRSGHIDADPSLRLVAPRRNRTLPDVLKQREASAMLDLAAVRADDADPVHVRDRAVLELLYATGIRVGELVSTDIDDVDLRERTVRVMGKGAKERMVPFGIPAAKALEDWLAIRARLVGPRSGPALFLGRRGARVDPRQVRSLVHEVLSHLPDAPDLGPHGLRHSAATHLLEGGADLRMVQEVLGHASLATTQIYTHVSVDRLRKSYQQAHPRA</sequence>
<feature type="active site" evidence="9">
    <location>
        <position position="267"/>
    </location>
</feature>
<evidence type="ECO:0000256" key="2">
    <source>
        <dbReference type="ARBA" id="ARBA00022490"/>
    </source>
</evidence>
<comment type="subcellular location">
    <subcellularLocation>
        <location evidence="1 9">Cytoplasm</location>
    </subcellularLocation>
</comment>
<comment type="caution">
    <text evidence="12">The sequence shown here is derived from an EMBL/GenBank/DDBJ whole genome shotgun (WGS) entry which is preliminary data.</text>
</comment>
<evidence type="ECO:0000256" key="3">
    <source>
        <dbReference type="ARBA" id="ARBA00022618"/>
    </source>
</evidence>
<evidence type="ECO:0000259" key="11">
    <source>
        <dbReference type="PROSITE" id="PS51900"/>
    </source>
</evidence>
<proteinExistence type="inferred from homology"/>
<dbReference type="InterPro" id="IPR002104">
    <property type="entry name" value="Integrase_catalytic"/>
</dbReference>
<protein>
    <recommendedName>
        <fullName evidence="9">Tyrosine recombinase XerC</fullName>
    </recommendedName>
</protein>
<dbReference type="Gene3D" id="1.10.150.130">
    <property type="match status" value="1"/>
</dbReference>
<keyword evidence="2 9" id="KW-0963">Cytoplasm</keyword>
<dbReference type="InterPro" id="IPR010998">
    <property type="entry name" value="Integrase_recombinase_N"/>
</dbReference>
<evidence type="ECO:0000256" key="8">
    <source>
        <dbReference type="ARBA" id="ARBA00023306"/>
    </source>
</evidence>
<dbReference type="InterPro" id="IPR011010">
    <property type="entry name" value="DNA_brk_join_enz"/>
</dbReference>
<keyword evidence="5 9" id="KW-0229">DNA integration</keyword>
<dbReference type="PANTHER" id="PTHR30349:SF77">
    <property type="entry name" value="TYROSINE RECOMBINASE XERC"/>
    <property type="match status" value="1"/>
</dbReference>
<gene>
    <name evidence="9" type="primary">xerC</name>
    <name evidence="12" type="ORF">OO014_11685</name>
</gene>
<dbReference type="Pfam" id="PF00589">
    <property type="entry name" value="Phage_integrase"/>
    <property type="match status" value="1"/>
</dbReference>
<feature type="domain" description="Core-binding (CB)" evidence="11">
    <location>
        <begin position="19"/>
        <end position="105"/>
    </location>
</feature>
<dbReference type="InterPro" id="IPR013762">
    <property type="entry name" value="Integrase-like_cat_sf"/>
</dbReference>
<keyword evidence="13" id="KW-1185">Reference proteome</keyword>
<organism evidence="12 13">
    <name type="scientific">Intrasporangium calvum</name>
    <dbReference type="NCBI Taxonomy" id="53358"/>
    <lineage>
        <taxon>Bacteria</taxon>
        <taxon>Bacillati</taxon>
        <taxon>Actinomycetota</taxon>
        <taxon>Actinomycetes</taxon>
        <taxon>Micrococcales</taxon>
        <taxon>Intrasporangiaceae</taxon>
        <taxon>Intrasporangium</taxon>
    </lineage>
</organism>
<dbReference type="NCBIfam" id="NF001399">
    <property type="entry name" value="PRK00283.1"/>
    <property type="match status" value="1"/>
</dbReference>
<reference evidence="12 13" key="1">
    <citation type="submission" date="2022-11" db="EMBL/GenBank/DDBJ databases">
        <title>Anaerobic phenanthrene biodegradation by a DNRA strain PheN6.</title>
        <authorList>
            <person name="Zhang Z."/>
        </authorList>
    </citation>
    <scope>NUCLEOTIDE SEQUENCE [LARGE SCALE GENOMIC DNA]</scope>
    <source>
        <strain evidence="12 13">PheN6</strain>
    </source>
</reference>
<comment type="similarity">
    <text evidence="9">Belongs to the 'phage' integrase family. XerC subfamily.</text>
</comment>
<keyword evidence="4 9" id="KW-0159">Chromosome partition</keyword>
<feature type="active site" evidence="9">
    <location>
        <position position="170"/>
    </location>
</feature>
<name>A0ABT5GIJ4_9MICO</name>
<keyword evidence="8 9" id="KW-0131">Cell cycle</keyword>
<feature type="domain" description="Tyr recombinase" evidence="10">
    <location>
        <begin position="126"/>
        <end position="312"/>
    </location>
</feature>
<feature type="active site" evidence="9">
    <location>
        <position position="194"/>
    </location>
</feature>
<keyword evidence="6 9" id="KW-0238">DNA-binding</keyword>
<dbReference type="PANTHER" id="PTHR30349">
    <property type="entry name" value="PHAGE INTEGRASE-RELATED"/>
    <property type="match status" value="1"/>
</dbReference>
<dbReference type="PROSITE" id="PS51898">
    <property type="entry name" value="TYR_RECOMBINASE"/>
    <property type="match status" value="1"/>
</dbReference>
<feature type="active site" description="O-(3'-phospho-DNA)-tyrosine intermediate" evidence="9">
    <location>
        <position position="299"/>
    </location>
</feature>
<comment type="subunit">
    <text evidence="9">Forms a cyclic heterotetrameric complex composed of two molecules of XerC and two molecules of XerD.</text>
</comment>
<keyword evidence="3 9" id="KW-0132">Cell division</keyword>
<keyword evidence="7 9" id="KW-0233">DNA recombination</keyword>
<dbReference type="Proteomes" id="UP001150259">
    <property type="component" value="Unassembled WGS sequence"/>
</dbReference>
<dbReference type="InterPro" id="IPR044068">
    <property type="entry name" value="CB"/>
</dbReference>
<dbReference type="HAMAP" id="MF_01808">
    <property type="entry name" value="Recomb_XerC_XerD"/>
    <property type="match status" value="1"/>
</dbReference>
<evidence type="ECO:0000256" key="7">
    <source>
        <dbReference type="ARBA" id="ARBA00023172"/>
    </source>
</evidence>
<dbReference type="PROSITE" id="PS51900">
    <property type="entry name" value="CB"/>
    <property type="match status" value="1"/>
</dbReference>
<comment type="function">
    <text evidence="9">Site-specific tyrosine recombinase, which acts by catalyzing the cutting and rejoining of the recombining DNA molecules. The XerC-XerD complex is essential to convert dimers of the bacterial chromosome into monomers to permit their segregation at cell division. It also contributes to the segregational stability of plasmids.</text>
</comment>
<evidence type="ECO:0000259" key="10">
    <source>
        <dbReference type="PROSITE" id="PS51898"/>
    </source>
</evidence>
<evidence type="ECO:0000256" key="1">
    <source>
        <dbReference type="ARBA" id="ARBA00004496"/>
    </source>
</evidence>
<evidence type="ECO:0000313" key="12">
    <source>
        <dbReference type="EMBL" id="MDC5697923.1"/>
    </source>
</evidence>
<evidence type="ECO:0000313" key="13">
    <source>
        <dbReference type="Proteomes" id="UP001150259"/>
    </source>
</evidence>
<dbReference type="Pfam" id="PF02899">
    <property type="entry name" value="Phage_int_SAM_1"/>
    <property type="match status" value="1"/>
</dbReference>
<feature type="active site" evidence="9">
    <location>
        <position position="290"/>
    </location>
</feature>
<dbReference type="InterPro" id="IPR050090">
    <property type="entry name" value="Tyrosine_recombinase_XerCD"/>
</dbReference>
<dbReference type="InterPro" id="IPR023009">
    <property type="entry name" value="Tyrosine_recombinase_XerC/XerD"/>
</dbReference>
<evidence type="ECO:0000256" key="5">
    <source>
        <dbReference type="ARBA" id="ARBA00022908"/>
    </source>
</evidence>
<dbReference type="EMBL" id="JAPFQL010000047">
    <property type="protein sequence ID" value="MDC5697923.1"/>
    <property type="molecule type" value="Genomic_DNA"/>
</dbReference>
<evidence type="ECO:0000256" key="4">
    <source>
        <dbReference type="ARBA" id="ARBA00022829"/>
    </source>
</evidence>
<dbReference type="Gene3D" id="1.10.443.10">
    <property type="entry name" value="Intergrase catalytic core"/>
    <property type="match status" value="1"/>
</dbReference>
<evidence type="ECO:0000256" key="6">
    <source>
        <dbReference type="ARBA" id="ARBA00023125"/>
    </source>
</evidence>
<feature type="active site" evidence="9">
    <location>
        <position position="264"/>
    </location>
</feature>
<dbReference type="SUPFAM" id="SSF56349">
    <property type="entry name" value="DNA breaking-rejoining enzymes"/>
    <property type="match status" value="1"/>
</dbReference>